<accession>A0A0F8Y9J0</accession>
<evidence type="ECO:0000313" key="1">
    <source>
        <dbReference type="EMBL" id="KKK78077.1"/>
    </source>
</evidence>
<sequence>MQGQKIWVIPLPDDYDDIVTEEDKAEDDDADFAITPRTVKHNHNEPAQYTYVGISHMAWYLHVYQCRAKEGCPERLIYWCNRFQEGRQATCRCTV</sequence>
<comment type="caution">
    <text evidence="1">The sequence shown here is derived from an EMBL/GenBank/DDBJ whole genome shotgun (WGS) entry which is preliminary data.</text>
</comment>
<gene>
    <name evidence="1" type="ORF">LCGC14_2847180</name>
</gene>
<dbReference type="EMBL" id="LAZR01054658">
    <property type="protein sequence ID" value="KKK78077.1"/>
    <property type="molecule type" value="Genomic_DNA"/>
</dbReference>
<proteinExistence type="predicted"/>
<dbReference type="AlphaFoldDB" id="A0A0F8Y9J0"/>
<reference evidence="1" key="1">
    <citation type="journal article" date="2015" name="Nature">
        <title>Complex archaea that bridge the gap between prokaryotes and eukaryotes.</title>
        <authorList>
            <person name="Spang A."/>
            <person name="Saw J.H."/>
            <person name="Jorgensen S.L."/>
            <person name="Zaremba-Niedzwiedzka K."/>
            <person name="Martijn J."/>
            <person name="Lind A.E."/>
            <person name="van Eijk R."/>
            <person name="Schleper C."/>
            <person name="Guy L."/>
            <person name="Ettema T.J."/>
        </authorList>
    </citation>
    <scope>NUCLEOTIDE SEQUENCE</scope>
</reference>
<organism evidence="1">
    <name type="scientific">marine sediment metagenome</name>
    <dbReference type="NCBI Taxonomy" id="412755"/>
    <lineage>
        <taxon>unclassified sequences</taxon>
        <taxon>metagenomes</taxon>
        <taxon>ecological metagenomes</taxon>
    </lineage>
</organism>
<name>A0A0F8Y9J0_9ZZZZ</name>
<protein>
    <submittedName>
        <fullName evidence="1">Uncharacterized protein</fullName>
    </submittedName>
</protein>